<evidence type="ECO:0000313" key="4">
    <source>
        <dbReference type="Proteomes" id="UP000321085"/>
    </source>
</evidence>
<keyword evidence="4" id="KW-1185">Reference proteome</keyword>
<accession>A0A512BPM5</accession>
<dbReference type="EMBL" id="BJYU01000017">
    <property type="protein sequence ID" value="GEO13910.1"/>
    <property type="molecule type" value="Genomic_DNA"/>
</dbReference>
<evidence type="ECO:0000259" key="2">
    <source>
        <dbReference type="Pfam" id="PF01370"/>
    </source>
</evidence>
<dbReference type="Gene3D" id="3.40.50.720">
    <property type="entry name" value="NAD(P)-binding Rossmann-like Domain"/>
    <property type="match status" value="1"/>
</dbReference>
<sequence length="293" mass="32287">MKLFVFGLSYTAQAFIRFKHAQWSRISGTVRHADKARQLQLAGIQAYPLMEEFDASGLAADIRSADALLVSAPPSNDGDPCLGRFREIIASADNLRWIGYLSTTGIYGDHGGAWIDERTPPSPQSTRSVERLAAEQDWRTFSRDAGKPVQVFRLSGIYGPGRNPLVSLAQGKAHRIVKPGQVFSRIHVDDIAAVLWASMQRSRQGAVYNVADDEPAPPQDVVTYAAHLANVAPPPEVPYETADLSPMARSFYAENKRVSNRLIKEELGVRLSYPTYREGLQALYEAGEYAPVA</sequence>
<dbReference type="Pfam" id="PF01370">
    <property type="entry name" value="Epimerase"/>
    <property type="match status" value="1"/>
</dbReference>
<dbReference type="InterPro" id="IPR036291">
    <property type="entry name" value="NAD(P)-bd_dom_sf"/>
</dbReference>
<dbReference type="InterPro" id="IPR001509">
    <property type="entry name" value="Epimerase_deHydtase"/>
</dbReference>
<dbReference type="Proteomes" id="UP000321085">
    <property type="component" value="Unassembled WGS sequence"/>
</dbReference>
<evidence type="ECO:0000256" key="1">
    <source>
        <dbReference type="ARBA" id="ARBA00023027"/>
    </source>
</evidence>
<evidence type="ECO:0000313" key="3">
    <source>
        <dbReference type="EMBL" id="GEO13910.1"/>
    </source>
</evidence>
<dbReference type="RefSeq" id="WP_114186517.1">
    <property type="nucleotide sequence ID" value="NZ_BJYU01000017.1"/>
</dbReference>
<reference evidence="3 4" key="1">
    <citation type="submission" date="2019-07" db="EMBL/GenBank/DDBJ databases">
        <title>Whole genome shotgun sequence of Microvirga aerophila NBRC 106136.</title>
        <authorList>
            <person name="Hosoyama A."/>
            <person name="Uohara A."/>
            <person name="Ohji S."/>
            <person name="Ichikawa N."/>
        </authorList>
    </citation>
    <scope>NUCLEOTIDE SEQUENCE [LARGE SCALE GENOMIC DNA]</scope>
    <source>
        <strain evidence="3 4">NBRC 106136</strain>
    </source>
</reference>
<protein>
    <submittedName>
        <fullName evidence="3">NAD(P)-dependent oxidoreductase</fullName>
    </submittedName>
</protein>
<keyword evidence="1" id="KW-0520">NAD</keyword>
<feature type="domain" description="NAD-dependent epimerase/dehydratase" evidence="2">
    <location>
        <begin position="99"/>
        <end position="211"/>
    </location>
</feature>
<dbReference type="CDD" id="cd05266">
    <property type="entry name" value="SDR_a4"/>
    <property type="match status" value="1"/>
</dbReference>
<proteinExistence type="predicted"/>
<dbReference type="AlphaFoldDB" id="A0A512BPM5"/>
<name>A0A512BPM5_9HYPH</name>
<organism evidence="3 4">
    <name type="scientific">Microvirga aerophila</name>
    <dbReference type="NCBI Taxonomy" id="670291"/>
    <lineage>
        <taxon>Bacteria</taxon>
        <taxon>Pseudomonadati</taxon>
        <taxon>Pseudomonadota</taxon>
        <taxon>Alphaproteobacteria</taxon>
        <taxon>Hyphomicrobiales</taxon>
        <taxon>Methylobacteriaceae</taxon>
        <taxon>Microvirga</taxon>
    </lineage>
</organism>
<dbReference type="OrthoDB" id="9808276at2"/>
<gene>
    <name evidence="3" type="ORF">MAE02_16060</name>
</gene>
<dbReference type="SUPFAM" id="SSF51735">
    <property type="entry name" value="NAD(P)-binding Rossmann-fold domains"/>
    <property type="match status" value="1"/>
</dbReference>
<comment type="caution">
    <text evidence="3">The sequence shown here is derived from an EMBL/GenBank/DDBJ whole genome shotgun (WGS) entry which is preliminary data.</text>
</comment>
<dbReference type="PANTHER" id="PTHR43574">
    <property type="entry name" value="EPIMERASE-RELATED"/>
    <property type="match status" value="1"/>
</dbReference>